<accession>A0ABQ0JZA8</accession>
<evidence type="ECO:0000256" key="7">
    <source>
        <dbReference type="ARBA" id="ARBA00023225"/>
    </source>
</evidence>
<keyword evidence="5" id="KW-1005">Bacterial flagellum biogenesis</keyword>
<evidence type="ECO:0000256" key="3">
    <source>
        <dbReference type="ARBA" id="ARBA00016507"/>
    </source>
</evidence>
<keyword evidence="6" id="KW-0653">Protein transport</keyword>
<comment type="caution">
    <text evidence="10">The sequence shown here is derived from an EMBL/GenBank/DDBJ whole genome shotgun (WGS) entry which is preliminary data.</text>
</comment>
<keyword evidence="7" id="KW-1006">Bacterial flagellum protein export</keyword>
<evidence type="ECO:0000259" key="9">
    <source>
        <dbReference type="Pfam" id="PF02108"/>
    </source>
</evidence>
<protein>
    <recommendedName>
        <fullName evidence="3">Flagellar assembly protein FliH</fullName>
    </recommendedName>
</protein>
<gene>
    <name evidence="10" type="ORF">BROSI_A2609</name>
</gene>
<dbReference type="EMBL" id="BAFN01000001">
    <property type="protein sequence ID" value="GAN34074.1"/>
    <property type="molecule type" value="Genomic_DNA"/>
</dbReference>
<dbReference type="RefSeq" id="WP_052564118.1">
    <property type="nucleotide sequence ID" value="NZ_BAFN01000001.1"/>
</dbReference>
<name>A0ABQ0JZA8_9BACT</name>
<dbReference type="InterPro" id="IPR018035">
    <property type="entry name" value="Flagellar_FliH/T3SS_HrpE"/>
</dbReference>
<comment type="similarity">
    <text evidence="2">Belongs to the FliH family.</text>
</comment>
<feature type="domain" description="Flagellar assembly protein FliH/Type III secretion system HrpE" evidence="9">
    <location>
        <begin position="94"/>
        <end position="215"/>
    </location>
</feature>
<dbReference type="Pfam" id="PF02108">
    <property type="entry name" value="FliH"/>
    <property type="match status" value="1"/>
</dbReference>
<evidence type="ECO:0000256" key="4">
    <source>
        <dbReference type="ARBA" id="ARBA00022448"/>
    </source>
</evidence>
<dbReference type="PANTHER" id="PTHR34982">
    <property type="entry name" value="YOP PROTEINS TRANSLOCATION PROTEIN L"/>
    <property type="match status" value="1"/>
</dbReference>
<dbReference type="Proteomes" id="UP000032309">
    <property type="component" value="Unassembled WGS sequence"/>
</dbReference>
<dbReference type="InterPro" id="IPR051472">
    <property type="entry name" value="T3SS_Stator/FliH"/>
</dbReference>
<evidence type="ECO:0000256" key="2">
    <source>
        <dbReference type="ARBA" id="ARBA00006602"/>
    </source>
</evidence>
<feature type="region of interest" description="Disordered" evidence="8">
    <location>
        <begin position="22"/>
        <end position="52"/>
    </location>
</feature>
<dbReference type="PANTHER" id="PTHR34982:SF1">
    <property type="entry name" value="FLAGELLAR ASSEMBLY PROTEIN FLIH"/>
    <property type="match status" value="1"/>
</dbReference>
<evidence type="ECO:0000256" key="5">
    <source>
        <dbReference type="ARBA" id="ARBA00022795"/>
    </source>
</evidence>
<organism evidence="10 11">
    <name type="scientific">Candidatus Brocadia sinica JPN1</name>
    <dbReference type="NCBI Taxonomy" id="1197129"/>
    <lineage>
        <taxon>Bacteria</taxon>
        <taxon>Pseudomonadati</taxon>
        <taxon>Planctomycetota</taxon>
        <taxon>Candidatus Brocadiia</taxon>
        <taxon>Candidatus Brocadiales</taxon>
        <taxon>Candidatus Brocadiaceae</taxon>
        <taxon>Candidatus Brocadia</taxon>
    </lineage>
</organism>
<keyword evidence="11" id="KW-1185">Reference proteome</keyword>
<keyword evidence="4" id="KW-0813">Transport</keyword>
<sequence>MKNKKVYLSPDVKGIYILQSTANQKKSSPEDYEIKQEMEEKENEKKRKEEENRLKELEAVKEEAYEKGRLNAEHDFALEIEELRNEYGSLVTLFRDAVKQLTDIRKKIWQESETEIIKLILTISKKIVGYEINTNGIHVVKHIVKEALSSVGEKKIVAVRLSPDDLRKINTLEETKIMDQSIKVVEDSTIASGGCIVETNFGSVESQIETRWEEILKAFLGNSNEPTVH</sequence>
<evidence type="ECO:0000256" key="1">
    <source>
        <dbReference type="ARBA" id="ARBA00003041"/>
    </source>
</evidence>
<evidence type="ECO:0000313" key="10">
    <source>
        <dbReference type="EMBL" id="GAN34074.1"/>
    </source>
</evidence>
<evidence type="ECO:0000256" key="8">
    <source>
        <dbReference type="SAM" id="MobiDB-lite"/>
    </source>
</evidence>
<comment type="function">
    <text evidence="1">Needed for flagellar regrowth and assembly.</text>
</comment>
<feature type="compositionally biased region" description="Basic and acidic residues" evidence="8">
    <location>
        <begin position="27"/>
        <end position="52"/>
    </location>
</feature>
<evidence type="ECO:0000256" key="6">
    <source>
        <dbReference type="ARBA" id="ARBA00022927"/>
    </source>
</evidence>
<evidence type="ECO:0000313" key="11">
    <source>
        <dbReference type="Proteomes" id="UP000032309"/>
    </source>
</evidence>
<reference evidence="11" key="1">
    <citation type="journal article" date="2015" name="Genome Announc.">
        <title>Draft Genome Sequence of an Anaerobic Ammonium-Oxidizing Bacterium, "Candidatus Brocadia sinica".</title>
        <authorList>
            <person name="Oshiki M."/>
            <person name="Shinyako-Hata K."/>
            <person name="Satoh H."/>
            <person name="Okabe S."/>
        </authorList>
    </citation>
    <scope>NUCLEOTIDE SEQUENCE [LARGE SCALE GENOMIC DNA]</scope>
    <source>
        <strain evidence="11">JPN1</strain>
    </source>
</reference>
<proteinExistence type="inferred from homology"/>